<evidence type="ECO:0000313" key="2">
    <source>
        <dbReference type="EMBL" id="USD20994.1"/>
    </source>
</evidence>
<feature type="transmembrane region" description="Helical" evidence="1">
    <location>
        <begin position="244"/>
        <end position="264"/>
    </location>
</feature>
<keyword evidence="1" id="KW-0472">Membrane</keyword>
<feature type="transmembrane region" description="Helical" evidence="1">
    <location>
        <begin position="49"/>
        <end position="70"/>
    </location>
</feature>
<feature type="transmembrane region" description="Helical" evidence="1">
    <location>
        <begin position="213"/>
        <end position="232"/>
    </location>
</feature>
<feature type="transmembrane region" description="Helical" evidence="1">
    <location>
        <begin position="77"/>
        <end position="95"/>
    </location>
</feature>
<proteinExistence type="predicted"/>
<dbReference type="InterPro" id="IPR007339">
    <property type="entry name" value="RclC-like"/>
</dbReference>
<keyword evidence="1" id="KW-1133">Transmembrane helix</keyword>
<feature type="transmembrane region" description="Helical" evidence="1">
    <location>
        <begin position="115"/>
        <end position="134"/>
    </location>
</feature>
<gene>
    <name evidence="2" type="ORF">MJO52_18320</name>
</gene>
<sequence length="284" mass="30498">MNTFLQKTSRALLGLSFTLIAAALLLGQNGGLASIFGFYGVNSEAGLHIVRIAVALLFAVAAVIALLSLLKPQYIRPLALLIICISLVPLLSLFGSAHWIDSLGGFPAIGSGQGVIKYFALTAIGLTLLSCSACQSMRYIWLNYLPVGLVLLWIGGMKFTAIEAQGIEGLVSSSPLMAWLYSFFNVQQASNLIGIYDLIALIILALGLVIRSLFWPGILLCGAVFVTTQTFLFSYPGSWQSPGVLASSGIFIIKDLWFIANLLIMIDIRKHLSHSVTGKQQGCV</sequence>
<dbReference type="RefSeq" id="WP_252083397.1">
    <property type="nucleotide sequence ID" value="NZ_CP092418.1"/>
</dbReference>
<evidence type="ECO:0000256" key="1">
    <source>
        <dbReference type="SAM" id="Phobius"/>
    </source>
</evidence>
<dbReference type="Pfam" id="PF04224">
    <property type="entry name" value="DUF417"/>
    <property type="match status" value="1"/>
</dbReference>
<feature type="transmembrane region" description="Helical" evidence="1">
    <location>
        <begin position="179"/>
        <end position="206"/>
    </location>
</feature>
<reference evidence="2" key="1">
    <citation type="submission" date="2022-02" db="EMBL/GenBank/DDBJ databases">
        <title>Coral-associated bacteria.</title>
        <authorList>
            <person name="Tang K."/>
            <person name="Wang X."/>
        </authorList>
    </citation>
    <scope>NUCLEOTIDE SEQUENCE</scope>
    <source>
        <strain evidence="2">SCSIO 43006</strain>
    </source>
</reference>
<feature type="transmembrane region" description="Helical" evidence="1">
    <location>
        <begin position="141"/>
        <end position="159"/>
    </location>
</feature>
<dbReference type="PANTHER" id="PTHR40106">
    <property type="entry name" value="INNER MEMBRANE PROTEIN RCLC"/>
    <property type="match status" value="1"/>
</dbReference>
<dbReference type="PANTHER" id="PTHR40106:SF1">
    <property type="entry name" value="INNER MEMBRANE PROTEIN RCLC"/>
    <property type="match status" value="1"/>
</dbReference>
<protein>
    <submittedName>
        <fullName evidence="2">YkgB family protein</fullName>
    </submittedName>
</protein>
<accession>A0ABY4VGC3</accession>
<dbReference type="Proteomes" id="UP001055658">
    <property type="component" value="Chromosome"/>
</dbReference>
<keyword evidence="1" id="KW-0812">Transmembrane</keyword>
<dbReference type="EMBL" id="CP092418">
    <property type="protein sequence ID" value="USD20994.1"/>
    <property type="molecule type" value="Genomic_DNA"/>
</dbReference>
<name>A0ABY4VGC3_9GAMM</name>
<evidence type="ECO:0000313" key="3">
    <source>
        <dbReference type="Proteomes" id="UP001055658"/>
    </source>
</evidence>
<keyword evidence="3" id="KW-1185">Reference proteome</keyword>
<organism evidence="2 3">
    <name type="scientific">Microbulbifer variabilis</name>
    <dbReference type="NCBI Taxonomy" id="266805"/>
    <lineage>
        <taxon>Bacteria</taxon>
        <taxon>Pseudomonadati</taxon>
        <taxon>Pseudomonadota</taxon>
        <taxon>Gammaproteobacteria</taxon>
        <taxon>Cellvibrionales</taxon>
        <taxon>Microbulbiferaceae</taxon>
        <taxon>Microbulbifer</taxon>
    </lineage>
</organism>